<keyword evidence="1" id="KW-0808">Transferase</keyword>
<dbReference type="PANTHER" id="PTHR12526">
    <property type="entry name" value="GLYCOSYLTRANSFERASE"/>
    <property type="match status" value="1"/>
</dbReference>
<dbReference type="InterPro" id="IPR001296">
    <property type="entry name" value="Glyco_trans_1"/>
</dbReference>
<dbReference type="Gene3D" id="3.40.50.2000">
    <property type="entry name" value="Glycogen Phosphorylase B"/>
    <property type="match status" value="2"/>
</dbReference>
<protein>
    <submittedName>
        <fullName evidence="3">Glycosyltransferase involved in cell wall biosynthesis</fullName>
    </submittedName>
</protein>
<dbReference type="CDD" id="cd03820">
    <property type="entry name" value="GT4_AmsD-like"/>
    <property type="match status" value="1"/>
</dbReference>
<proteinExistence type="predicted"/>
<organism evidence="3 4">
    <name type="scientific">Actinomadura algeriensis</name>
    <dbReference type="NCBI Taxonomy" id="1679523"/>
    <lineage>
        <taxon>Bacteria</taxon>
        <taxon>Bacillati</taxon>
        <taxon>Actinomycetota</taxon>
        <taxon>Actinomycetes</taxon>
        <taxon>Streptosporangiales</taxon>
        <taxon>Thermomonosporaceae</taxon>
        <taxon>Actinomadura</taxon>
    </lineage>
</organism>
<accession>A0ABR9JT85</accession>
<keyword evidence="4" id="KW-1185">Reference proteome</keyword>
<evidence type="ECO:0000259" key="2">
    <source>
        <dbReference type="Pfam" id="PF00534"/>
    </source>
</evidence>
<reference evidence="3 4" key="1">
    <citation type="submission" date="2020-10" db="EMBL/GenBank/DDBJ databases">
        <title>Sequencing the genomes of 1000 actinobacteria strains.</title>
        <authorList>
            <person name="Klenk H.-P."/>
        </authorList>
    </citation>
    <scope>NUCLEOTIDE SEQUENCE [LARGE SCALE GENOMIC DNA]</scope>
    <source>
        <strain evidence="3 4">DSM 46744</strain>
    </source>
</reference>
<sequence length="382" mass="42705">MRIVFMLLESSALDGTVRSTFTLADELSRRHDVEILSVLRNTDAPAFPLSDRVRLHHLVDRRGDARLARLRPGRARRLLDEPSALVHPEERSYVKYSALTDERIPRALRRLRADVLVTTRAGLNIAAARFAPSHVARVGQEHLHLGIHKPGILAEIERWYPKLDAITTLTTADRENYERLLPGTRVRTLRNGLPERVYPRSRQENKIVVAAGRLVWIKGYDLLISAFARVAEKHPEWTLRIHGKGPRLEQLRRRVTRLGLYNNVMLMGPTDDIEGEFAKASLLAVPSRAEAFGMTIVEGFACGLPAVAFDCPRGPREIITDGHDGLLVPPEDPAALGDALVRLIDDEALRHRMAAAAPETARRYAAADVAADWETFLTGLRG</sequence>
<feature type="domain" description="Glycosyl transferase family 1" evidence="2">
    <location>
        <begin position="201"/>
        <end position="359"/>
    </location>
</feature>
<dbReference type="PANTHER" id="PTHR12526:SF627">
    <property type="entry name" value="D-RHAMNOSYLTRANSFERASE WBPZ"/>
    <property type="match status" value="1"/>
</dbReference>
<dbReference type="Proteomes" id="UP000627838">
    <property type="component" value="Unassembled WGS sequence"/>
</dbReference>
<dbReference type="EMBL" id="JADBDZ010000001">
    <property type="protein sequence ID" value="MBE1533786.1"/>
    <property type="molecule type" value="Genomic_DNA"/>
</dbReference>
<evidence type="ECO:0000313" key="4">
    <source>
        <dbReference type="Proteomes" id="UP000627838"/>
    </source>
</evidence>
<evidence type="ECO:0000313" key="3">
    <source>
        <dbReference type="EMBL" id="MBE1533786.1"/>
    </source>
</evidence>
<dbReference type="Pfam" id="PF00534">
    <property type="entry name" value="Glycos_transf_1"/>
    <property type="match status" value="1"/>
</dbReference>
<dbReference type="RefSeq" id="WP_192760271.1">
    <property type="nucleotide sequence ID" value="NZ_JADBDZ010000001.1"/>
</dbReference>
<name>A0ABR9JT85_9ACTN</name>
<evidence type="ECO:0000256" key="1">
    <source>
        <dbReference type="ARBA" id="ARBA00022679"/>
    </source>
</evidence>
<gene>
    <name evidence="3" type="ORF">H4W34_003619</name>
</gene>
<comment type="caution">
    <text evidence="3">The sequence shown here is derived from an EMBL/GenBank/DDBJ whole genome shotgun (WGS) entry which is preliminary data.</text>
</comment>
<dbReference type="SUPFAM" id="SSF53756">
    <property type="entry name" value="UDP-Glycosyltransferase/glycogen phosphorylase"/>
    <property type="match status" value="1"/>
</dbReference>